<gene>
    <name evidence="1" type="ORF">UFOPK1581_00461</name>
</gene>
<dbReference type="EMBL" id="CAEZTB010000061">
    <property type="protein sequence ID" value="CAB4555748.1"/>
    <property type="molecule type" value="Genomic_DNA"/>
</dbReference>
<reference evidence="1" key="1">
    <citation type="submission" date="2020-05" db="EMBL/GenBank/DDBJ databases">
        <authorList>
            <person name="Chiriac C."/>
            <person name="Salcher M."/>
            <person name="Ghai R."/>
            <person name="Kavagutti S V."/>
        </authorList>
    </citation>
    <scope>NUCLEOTIDE SEQUENCE</scope>
</reference>
<sequence length="77" mass="8722">MESLVWLAIPGLILVWLFLPRRAQENSKSRTKKYRTSGAILFGINEIFAPSAANATIIQEEQRESRRAIPAPEDKLL</sequence>
<organism evidence="1">
    <name type="scientific">freshwater metagenome</name>
    <dbReference type="NCBI Taxonomy" id="449393"/>
    <lineage>
        <taxon>unclassified sequences</taxon>
        <taxon>metagenomes</taxon>
        <taxon>ecological metagenomes</taxon>
    </lineage>
</organism>
<dbReference type="AlphaFoldDB" id="A0A6J6D1V9"/>
<accession>A0A6J6D1V9</accession>
<protein>
    <submittedName>
        <fullName evidence="1">Unannotated protein</fullName>
    </submittedName>
</protein>
<name>A0A6J6D1V9_9ZZZZ</name>
<evidence type="ECO:0000313" key="1">
    <source>
        <dbReference type="EMBL" id="CAB4555748.1"/>
    </source>
</evidence>
<proteinExistence type="predicted"/>